<dbReference type="PIRSF" id="PIRSF021320">
    <property type="entry name" value="DUF984"/>
    <property type="match status" value="1"/>
</dbReference>
<dbReference type="Pfam" id="PF04266">
    <property type="entry name" value="ASCH"/>
    <property type="match status" value="1"/>
</dbReference>
<dbReference type="PANTHER" id="PTHR39203:SF1">
    <property type="entry name" value="CYTOPLASMIC PROTEIN"/>
    <property type="match status" value="1"/>
</dbReference>
<dbReference type="InterPro" id="IPR007374">
    <property type="entry name" value="ASCH_domain"/>
</dbReference>
<name>A0A554A2N1_9BACI</name>
<dbReference type="OrthoDB" id="9807542at2"/>
<dbReference type="CDD" id="cd06553">
    <property type="entry name" value="ASCH_Ef3133_like"/>
    <property type="match status" value="1"/>
</dbReference>
<proteinExistence type="predicted"/>
<dbReference type="Gene3D" id="3.10.400.10">
    <property type="entry name" value="Sulfate adenylyltransferase"/>
    <property type="match status" value="1"/>
</dbReference>
<dbReference type="SUPFAM" id="SSF88697">
    <property type="entry name" value="PUA domain-like"/>
    <property type="match status" value="1"/>
</dbReference>
<evidence type="ECO:0000313" key="3">
    <source>
        <dbReference type="Proteomes" id="UP000318521"/>
    </source>
</evidence>
<dbReference type="InterPro" id="IPR009326">
    <property type="entry name" value="DUF984"/>
</dbReference>
<gene>
    <name evidence="2" type="ORF">FN960_03535</name>
</gene>
<sequence length="124" mass="14011">MANDLLHSVLSGHKTATCCNYELAKLQEEKLAEVGQLNILLDGQGCARAIIQTTHVEVVPFKEVREEFALLEGEGITSLEDWQRSHQEFFTREWEAAGGRFNTNMMVFCETFKIVYRAKGNGQS</sequence>
<comment type="caution">
    <text evidence="2">The sequence shown here is derived from an EMBL/GenBank/DDBJ whole genome shotgun (WGS) entry which is preliminary data.</text>
</comment>
<protein>
    <submittedName>
        <fullName evidence="2">ASCH domain-containing protein</fullName>
    </submittedName>
</protein>
<dbReference type="SMART" id="SM01022">
    <property type="entry name" value="ASCH"/>
    <property type="match status" value="1"/>
</dbReference>
<reference evidence="2 3" key="1">
    <citation type="submission" date="2019-07" db="EMBL/GenBank/DDBJ databases">
        <authorList>
            <person name="Park Y.J."/>
            <person name="Jeong S.E."/>
            <person name="Jung H.S."/>
        </authorList>
    </citation>
    <scope>NUCLEOTIDE SEQUENCE [LARGE SCALE GENOMIC DNA]</scope>
    <source>
        <strain evidence="3">P16(2019)</strain>
    </source>
</reference>
<evidence type="ECO:0000259" key="1">
    <source>
        <dbReference type="SMART" id="SM01022"/>
    </source>
</evidence>
<keyword evidence="3" id="KW-1185">Reference proteome</keyword>
<dbReference type="InterPro" id="IPR015947">
    <property type="entry name" value="PUA-like_sf"/>
</dbReference>
<dbReference type="PANTHER" id="PTHR39203">
    <property type="entry name" value="CYTOPLASMIC PROTEIN-RELATED"/>
    <property type="match status" value="1"/>
</dbReference>
<dbReference type="Proteomes" id="UP000318521">
    <property type="component" value="Unassembled WGS sequence"/>
</dbReference>
<evidence type="ECO:0000313" key="2">
    <source>
        <dbReference type="EMBL" id="TSB47951.1"/>
    </source>
</evidence>
<dbReference type="AlphaFoldDB" id="A0A554A2N1"/>
<organism evidence="2 3">
    <name type="scientific">Alkalicoccobacillus porphyridii</name>
    <dbReference type="NCBI Taxonomy" id="2597270"/>
    <lineage>
        <taxon>Bacteria</taxon>
        <taxon>Bacillati</taxon>
        <taxon>Bacillota</taxon>
        <taxon>Bacilli</taxon>
        <taxon>Bacillales</taxon>
        <taxon>Bacillaceae</taxon>
        <taxon>Alkalicoccobacillus</taxon>
    </lineage>
</organism>
<dbReference type="EMBL" id="VLXZ01000002">
    <property type="protein sequence ID" value="TSB47951.1"/>
    <property type="molecule type" value="Genomic_DNA"/>
</dbReference>
<feature type="domain" description="ASCH" evidence="1">
    <location>
        <begin position="1"/>
        <end position="116"/>
    </location>
</feature>
<accession>A0A554A2N1</accession>